<dbReference type="PANTHER" id="PTHR46890:SF48">
    <property type="entry name" value="RNA-DIRECTED DNA POLYMERASE"/>
    <property type="match status" value="1"/>
</dbReference>
<reference evidence="2" key="2">
    <citation type="journal article" date="2024" name="Plant">
        <title>Genomic evolution and insights into agronomic trait innovations of Sesamum species.</title>
        <authorList>
            <person name="Miao H."/>
            <person name="Wang L."/>
            <person name="Qu L."/>
            <person name="Liu H."/>
            <person name="Sun Y."/>
            <person name="Le M."/>
            <person name="Wang Q."/>
            <person name="Wei S."/>
            <person name="Zheng Y."/>
            <person name="Lin W."/>
            <person name="Duan Y."/>
            <person name="Cao H."/>
            <person name="Xiong S."/>
            <person name="Wang X."/>
            <person name="Wei L."/>
            <person name="Li C."/>
            <person name="Ma Q."/>
            <person name="Ju M."/>
            <person name="Zhao R."/>
            <person name="Li G."/>
            <person name="Mu C."/>
            <person name="Tian Q."/>
            <person name="Mei H."/>
            <person name="Zhang T."/>
            <person name="Gao T."/>
            <person name="Zhang H."/>
        </authorList>
    </citation>
    <scope>NUCLEOTIDE SEQUENCE</scope>
    <source>
        <strain evidence="2">KEN1</strain>
    </source>
</reference>
<dbReference type="PROSITE" id="PS50878">
    <property type="entry name" value="RT_POL"/>
    <property type="match status" value="1"/>
</dbReference>
<dbReference type="Pfam" id="PF00078">
    <property type="entry name" value="RVT_1"/>
    <property type="match status" value="1"/>
</dbReference>
<dbReference type="AlphaFoldDB" id="A0AAW2Y9P5"/>
<dbReference type="InterPro" id="IPR000477">
    <property type="entry name" value="RT_dom"/>
</dbReference>
<reference evidence="2" key="1">
    <citation type="submission" date="2020-06" db="EMBL/GenBank/DDBJ databases">
        <authorList>
            <person name="Li T."/>
            <person name="Hu X."/>
            <person name="Zhang T."/>
            <person name="Song X."/>
            <person name="Zhang H."/>
            <person name="Dai N."/>
            <person name="Sheng W."/>
            <person name="Hou X."/>
            <person name="Wei L."/>
        </authorList>
    </citation>
    <scope>NUCLEOTIDE SEQUENCE</scope>
    <source>
        <strain evidence="2">KEN1</strain>
        <tissue evidence="2">Leaf</tissue>
    </source>
</reference>
<evidence type="ECO:0000313" key="2">
    <source>
        <dbReference type="EMBL" id="KAL0462195.1"/>
    </source>
</evidence>
<proteinExistence type="predicted"/>
<sequence length="350" mass="39845">MAIKSSTASFFQQLLSTEQVFPEEMDMESLKDGLTDEDRRFLCDMPTREEVREAVFSIEPESVAGPDGFGAIFYHTCWEFVFEDVFGAVTEFFRGVAMPKSFTATTISLIPKTDSPVSWSEYRPISLCNITNKICTKLMTIRLGRVLPKVLSLSQSGFVPGWLLSDNVLLAQKLIHSLESRRADASVMFKLDMAKAYDRVSWEFLYQVLRQKGFPKRWINLVADVVSNCWFSVLVNGEHAGFFHSTRGLRQEDSLSPELFVLAADYFSRGLDRLFAAHPLMYYQTPGWVRVSHLAYAGDLMIFTNICSQNMELLRDFLRPYERVSGQMINDEKSSFIVGQQVSTLQSQSV</sequence>
<accession>A0AAW2Y9P5</accession>
<name>A0AAW2Y9P5_9LAMI</name>
<feature type="domain" description="Reverse transcriptase" evidence="1">
    <location>
        <begin position="91"/>
        <end position="350"/>
    </location>
</feature>
<protein>
    <recommendedName>
        <fullName evidence="1">Reverse transcriptase domain-containing protein</fullName>
    </recommendedName>
</protein>
<evidence type="ECO:0000259" key="1">
    <source>
        <dbReference type="PROSITE" id="PS50878"/>
    </source>
</evidence>
<gene>
    <name evidence="2" type="ORF">Slati_0107100</name>
</gene>
<organism evidence="2">
    <name type="scientific">Sesamum latifolium</name>
    <dbReference type="NCBI Taxonomy" id="2727402"/>
    <lineage>
        <taxon>Eukaryota</taxon>
        <taxon>Viridiplantae</taxon>
        <taxon>Streptophyta</taxon>
        <taxon>Embryophyta</taxon>
        <taxon>Tracheophyta</taxon>
        <taxon>Spermatophyta</taxon>
        <taxon>Magnoliopsida</taxon>
        <taxon>eudicotyledons</taxon>
        <taxon>Gunneridae</taxon>
        <taxon>Pentapetalae</taxon>
        <taxon>asterids</taxon>
        <taxon>lamiids</taxon>
        <taxon>Lamiales</taxon>
        <taxon>Pedaliaceae</taxon>
        <taxon>Sesamum</taxon>
    </lineage>
</organism>
<comment type="caution">
    <text evidence="2">The sequence shown here is derived from an EMBL/GenBank/DDBJ whole genome shotgun (WGS) entry which is preliminary data.</text>
</comment>
<dbReference type="InterPro" id="IPR052343">
    <property type="entry name" value="Retrotransposon-Effector_Assoc"/>
</dbReference>
<dbReference type="EMBL" id="JACGWN010000001">
    <property type="protein sequence ID" value="KAL0462195.1"/>
    <property type="molecule type" value="Genomic_DNA"/>
</dbReference>
<dbReference type="CDD" id="cd01650">
    <property type="entry name" value="RT_nLTR_like"/>
    <property type="match status" value="1"/>
</dbReference>
<dbReference type="PANTHER" id="PTHR46890">
    <property type="entry name" value="NON-LTR RETROLELEMENT REVERSE TRANSCRIPTASE-LIKE PROTEIN-RELATED"/>
    <property type="match status" value="1"/>
</dbReference>